<dbReference type="InterPro" id="IPR036271">
    <property type="entry name" value="Tet_transcr_reg_TetR-rel_C_sf"/>
</dbReference>
<proteinExistence type="predicted"/>
<dbReference type="Gene3D" id="1.10.357.10">
    <property type="entry name" value="Tetracycline Repressor, domain 2"/>
    <property type="match status" value="1"/>
</dbReference>
<evidence type="ECO:0000313" key="7">
    <source>
        <dbReference type="Proteomes" id="UP000062255"/>
    </source>
</evidence>
<dbReference type="InterPro" id="IPR009057">
    <property type="entry name" value="Homeodomain-like_sf"/>
</dbReference>
<keyword evidence="1" id="KW-0805">Transcription regulation</keyword>
<dbReference type="AlphaFoldDB" id="A0A0K0XCP1"/>
<dbReference type="InterPro" id="IPR050109">
    <property type="entry name" value="HTH-type_TetR-like_transc_reg"/>
</dbReference>
<dbReference type="SUPFAM" id="SSF46689">
    <property type="entry name" value="Homeodomain-like"/>
    <property type="match status" value="1"/>
</dbReference>
<evidence type="ECO:0000256" key="2">
    <source>
        <dbReference type="ARBA" id="ARBA00023125"/>
    </source>
</evidence>
<dbReference type="InterPro" id="IPR054126">
    <property type="entry name" value="CprB_TetR_C"/>
</dbReference>
<dbReference type="GO" id="GO:0000976">
    <property type="term" value="F:transcription cis-regulatory region binding"/>
    <property type="evidence" value="ECO:0007669"/>
    <property type="project" value="TreeGrafter"/>
</dbReference>
<dbReference type="KEGG" id="mgo:AFA91_28290"/>
<evidence type="ECO:0000256" key="4">
    <source>
        <dbReference type="PROSITE-ProRule" id="PRU00335"/>
    </source>
</evidence>
<dbReference type="NCBIfam" id="NF041196">
    <property type="entry name" value="ScbR_bind_reg"/>
    <property type="match status" value="1"/>
</dbReference>
<gene>
    <name evidence="6" type="ORF">AFA91_28290</name>
</gene>
<reference evidence="6 7" key="1">
    <citation type="submission" date="2015-07" db="EMBL/GenBank/DDBJ databases">
        <title>Complete genome sequence of Mycobacterium goodii X7B, a facultative thermophilic biodesulfurizing bacterium.</title>
        <authorList>
            <person name="Yu B."/>
            <person name="Li F."/>
            <person name="Xu P."/>
        </authorList>
    </citation>
    <scope>NUCLEOTIDE SEQUENCE [LARGE SCALE GENOMIC DNA]</scope>
    <source>
        <strain evidence="6 7">X7B</strain>
    </source>
</reference>
<dbReference type="GO" id="GO:0003700">
    <property type="term" value="F:DNA-binding transcription factor activity"/>
    <property type="evidence" value="ECO:0007669"/>
    <property type="project" value="TreeGrafter"/>
</dbReference>
<dbReference type="EMBL" id="CP012150">
    <property type="protein sequence ID" value="AKS35155.1"/>
    <property type="molecule type" value="Genomic_DNA"/>
</dbReference>
<evidence type="ECO:0000313" key="6">
    <source>
        <dbReference type="EMBL" id="AKS35155.1"/>
    </source>
</evidence>
<dbReference type="PROSITE" id="PS50977">
    <property type="entry name" value="HTH_TETR_2"/>
    <property type="match status" value="1"/>
</dbReference>
<keyword evidence="2 4" id="KW-0238">DNA-binding</keyword>
<protein>
    <submittedName>
        <fullName evidence="6">TetR family transcriptional regulator</fullName>
    </submittedName>
</protein>
<feature type="domain" description="HTH tetR-type" evidence="5">
    <location>
        <begin position="8"/>
        <end position="68"/>
    </location>
</feature>
<dbReference type="PRINTS" id="PR00455">
    <property type="entry name" value="HTHTETR"/>
</dbReference>
<dbReference type="PANTHER" id="PTHR30055:SF234">
    <property type="entry name" value="HTH-TYPE TRANSCRIPTIONAL REGULATOR BETI"/>
    <property type="match status" value="1"/>
</dbReference>
<dbReference type="PANTHER" id="PTHR30055">
    <property type="entry name" value="HTH-TYPE TRANSCRIPTIONAL REGULATOR RUTR"/>
    <property type="match status" value="1"/>
</dbReference>
<feature type="DNA-binding region" description="H-T-H motif" evidence="4">
    <location>
        <begin position="31"/>
        <end position="50"/>
    </location>
</feature>
<evidence type="ECO:0000256" key="1">
    <source>
        <dbReference type="ARBA" id="ARBA00023015"/>
    </source>
</evidence>
<sequence>MPRQARAGVTRRKIITAAVDLFSEIGYPATGLGEIIERADMTKGALYYHFDSKEALAEAVIEEGGASMLAAFHNITDSSSPALENLIHGLFVVCDFSRTDRVAEIGLHLLQTFAGINDTTRRVYASWLDAISAQLHRAATEGDLREGVDPGAAAEVILAATLGAEALARAGSGGTDLRERIVRTWDLLLPALVDAESLEYFREFLARESMRRSQGVD</sequence>
<accession>A0A0K0XCP1</accession>
<dbReference type="OrthoDB" id="3237195at2"/>
<dbReference type="SUPFAM" id="SSF48498">
    <property type="entry name" value="Tetracyclin repressor-like, C-terminal domain"/>
    <property type="match status" value="1"/>
</dbReference>
<evidence type="ECO:0000259" key="5">
    <source>
        <dbReference type="PROSITE" id="PS50977"/>
    </source>
</evidence>
<dbReference type="Pfam" id="PF21935">
    <property type="entry name" value="TetR_C_45"/>
    <property type="match status" value="1"/>
</dbReference>
<dbReference type="PATRIC" id="fig|134601.6.peg.5845"/>
<name>A0A0K0XCP1_MYCGD</name>
<dbReference type="InterPro" id="IPR047923">
    <property type="entry name" value="ArpA-like"/>
</dbReference>
<dbReference type="Pfam" id="PF00440">
    <property type="entry name" value="TetR_N"/>
    <property type="match status" value="1"/>
</dbReference>
<keyword evidence="3" id="KW-0804">Transcription</keyword>
<evidence type="ECO:0000256" key="3">
    <source>
        <dbReference type="ARBA" id="ARBA00023163"/>
    </source>
</evidence>
<dbReference type="STRING" id="134601.AFA91_28290"/>
<dbReference type="InterPro" id="IPR001647">
    <property type="entry name" value="HTH_TetR"/>
</dbReference>
<dbReference type="RefSeq" id="WP_049747613.1">
    <property type="nucleotide sequence ID" value="NZ_CP012150.1"/>
</dbReference>
<organism evidence="6 7">
    <name type="scientific">Mycolicibacterium goodii</name>
    <name type="common">Mycobacterium goodii</name>
    <dbReference type="NCBI Taxonomy" id="134601"/>
    <lineage>
        <taxon>Bacteria</taxon>
        <taxon>Bacillati</taxon>
        <taxon>Actinomycetota</taxon>
        <taxon>Actinomycetes</taxon>
        <taxon>Mycobacteriales</taxon>
        <taxon>Mycobacteriaceae</taxon>
        <taxon>Mycolicibacterium</taxon>
    </lineage>
</organism>
<dbReference type="Proteomes" id="UP000062255">
    <property type="component" value="Chromosome"/>
</dbReference>